<dbReference type="GeneID" id="7836446"/>
<evidence type="ECO:0000313" key="2">
    <source>
        <dbReference type="Proteomes" id="UP000009168"/>
    </source>
</evidence>
<organism evidence="1 2">
    <name type="scientific">Tetrahymena thermophila (strain SB210)</name>
    <dbReference type="NCBI Taxonomy" id="312017"/>
    <lineage>
        <taxon>Eukaryota</taxon>
        <taxon>Sar</taxon>
        <taxon>Alveolata</taxon>
        <taxon>Ciliophora</taxon>
        <taxon>Intramacronucleata</taxon>
        <taxon>Oligohymenophorea</taxon>
        <taxon>Hymenostomatida</taxon>
        <taxon>Tetrahymenina</taxon>
        <taxon>Tetrahymenidae</taxon>
        <taxon>Tetrahymena</taxon>
    </lineage>
</organism>
<accession>Q22TF7</accession>
<dbReference type="AlphaFoldDB" id="Q22TF7"/>
<dbReference type="Proteomes" id="UP000009168">
    <property type="component" value="Unassembled WGS sequence"/>
</dbReference>
<reference evidence="2" key="1">
    <citation type="journal article" date="2006" name="PLoS Biol.">
        <title>Macronuclear genome sequence of the ciliate Tetrahymena thermophila, a model eukaryote.</title>
        <authorList>
            <person name="Eisen J.A."/>
            <person name="Coyne R.S."/>
            <person name="Wu M."/>
            <person name="Wu D."/>
            <person name="Thiagarajan M."/>
            <person name="Wortman J.R."/>
            <person name="Badger J.H."/>
            <person name="Ren Q."/>
            <person name="Amedeo P."/>
            <person name="Jones K.M."/>
            <person name="Tallon L.J."/>
            <person name="Delcher A.L."/>
            <person name="Salzberg S.L."/>
            <person name="Silva J.C."/>
            <person name="Haas B.J."/>
            <person name="Majoros W.H."/>
            <person name="Farzad M."/>
            <person name="Carlton J.M."/>
            <person name="Smith R.K. Jr."/>
            <person name="Garg J."/>
            <person name="Pearlman R.E."/>
            <person name="Karrer K.M."/>
            <person name="Sun L."/>
            <person name="Manning G."/>
            <person name="Elde N.C."/>
            <person name="Turkewitz A.P."/>
            <person name="Asai D.J."/>
            <person name="Wilkes D.E."/>
            <person name="Wang Y."/>
            <person name="Cai H."/>
            <person name="Collins K."/>
            <person name="Stewart B.A."/>
            <person name="Lee S.R."/>
            <person name="Wilamowska K."/>
            <person name="Weinberg Z."/>
            <person name="Ruzzo W.L."/>
            <person name="Wloga D."/>
            <person name="Gaertig J."/>
            <person name="Frankel J."/>
            <person name="Tsao C.-C."/>
            <person name="Gorovsky M.A."/>
            <person name="Keeling P.J."/>
            <person name="Waller R.F."/>
            <person name="Patron N.J."/>
            <person name="Cherry J.M."/>
            <person name="Stover N.A."/>
            <person name="Krieger C.J."/>
            <person name="del Toro C."/>
            <person name="Ryder H.F."/>
            <person name="Williamson S.C."/>
            <person name="Barbeau R.A."/>
            <person name="Hamilton E.P."/>
            <person name="Orias E."/>
        </authorList>
    </citation>
    <scope>NUCLEOTIDE SEQUENCE [LARGE SCALE GENOMIC DNA]</scope>
    <source>
        <strain evidence="2">SB210</strain>
    </source>
</reference>
<gene>
    <name evidence="1" type="ORF">TTHERM_00171680</name>
</gene>
<name>Q22TF7_TETTS</name>
<dbReference type="HOGENOM" id="CLU_734652_0_0_1"/>
<proteinExistence type="predicted"/>
<dbReference type="EMBL" id="GG662840">
    <property type="protein sequence ID" value="EAR88481.2"/>
    <property type="molecule type" value="Genomic_DNA"/>
</dbReference>
<protein>
    <submittedName>
        <fullName evidence="1">Uncharacterized protein</fullName>
    </submittedName>
</protein>
<dbReference type="KEGG" id="tet:TTHERM_00171680"/>
<sequence>MGLNQLIPSSNFEKTEKIKLVSRVIYQCTYKITTTQFNSGIGPISDLMLSDKELVEDYEKIYKFQLHNMNIFIKREDLNQSPQVSMKIGKQKSIGTKDNFIRPKYEFQGFRRVPIDYRRKYRDNQNKRSVIFLKADSEDLKKYLQTNIDSDYILNVRVSEDYNCGNYEIKLNQLIPSQNIQEPEKKKLVQLCLKSYKRLIRNPELNYSSRNIQKCTYKGNTIQSYYGICPISDLILSDKELVEGYEKISNFKLDNMNMFIKREDPNQSLLVKMEIRNQNSKDTQNYFLRPTDMNFKLDVLCTLEYNQECTKQPFETNLTLYLENRVPIDLRCKYNPKYDNWCET</sequence>
<evidence type="ECO:0000313" key="1">
    <source>
        <dbReference type="EMBL" id="EAR88481.2"/>
    </source>
</evidence>
<keyword evidence="2" id="KW-1185">Reference proteome</keyword>
<dbReference type="RefSeq" id="XP_001008726.2">
    <property type="nucleotide sequence ID" value="XM_001008726.2"/>
</dbReference>
<dbReference type="InParanoid" id="Q22TF7"/>